<dbReference type="EMBL" id="MDGQ01000005">
    <property type="protein sequence ID" value="OEK04968.1"/>
    <property type="molecule type" value="Genomic_DNA"/>
</dbReference>
<protein>
    <submittedName>
        <fullName evidence="1">Uncharacterized protein</fullName>
    </submittedName>
</protein>
<gene>
    <name evidence="1" type="ORF">BFP71_16190</name>
</gene>
<dbReference type="RefSeq" id="WP_069836472.1">
    <property type="nucleotide sequence ID" value="NZ_MDGQ01000005.1"/>
</dbReference>
<evidence type="ECO:0000313" key="1">
    <source>
        <dbReference type="EMBL" id="OEK04968.1"/>
    </source>
</evidence>
<keyword evidence="2" id="KW-1185">Reference proteome</keyword>
<name>A0A1E5T0Q9_9BACT</name>
<reference evidence="1 2" key="1">
    <citation type="submission" date="2016-08" db="EMBL/GenBank/DDBJ databases">
        <title>Draft genome of Fabibacter sp. strain SK-8.</title>
        <authorList>
            <person name="Wong S.-K."/>
            <person name="Hamasaki K."/>
            <person name="Yoshizawa S."/>
        </authorList>
    </citation>
    <scope>NUCLEOTIDE SEQUENCE [LARGE SCALE GENOMIC DNA]</scope>
    <source>
        <strain evidence="1 2">SK-8</strain>
    </source>
</reference>
<comment type="caution">
    <text evidence="1">The sequence shown here is derived from an EMBL/GenBank/DDBJ whole genome shotgun (WGS) entry which is preliminary data.</text>
</comment>
<sequence>MRGSNKLVVAVAILLIVGSCGKKNVPQNTFFYTFKVAIKKQITEPTIISGYYGQMNLYKGDFSVKNDSTGVSEKKPVPARYSILLYEARNKGAIDSAAYTKNEKQYYNLKKLKKASIEPKFEVVPNKSGFYQIDNNGTPYLVLICLNKKTGYFPGGVGTLPGLSSELKQLEMRVDNEATF</sequence>
<organism evidence="1 2">
    <name type="scientific">Roseivirga misakiensis</name>
    <dbReference type="NCBI Taxonomy" id="1563681"/>
    <lineage>
        <taxon>Bacteria</taxon>
        <taxon>Pseudomonadati</taxon>
        <taxon>Bacteroidota</taxon>
        <taxon>Cytophagia</taxon>
        <taxon>Cytophagales</taxon>
        <taxon>Roseivirgaceae</taxon>
        <taxon>Roseivirga</taxon>
    </lineage>
</organism>
<accession>A0A1E5T0Q9</accession>
<dbReference type="PROSITE" id="PS51257">
    <property type="entry name" value="PROKAR_LIPOPROTEIN"/>
    <property type="match status" value="1"/>
</dbReference>
<dbReference type="STRING" id="1563681.BFP71_16190"/>
<dbReference type="OrthoDB" id="982614at2"/>
<dbReference type="Proteomes" id="UP000095552">
    <property type="component" value="Unassembled WGS sequence"/>
</dbReference>
<dbReference type="AlphaFoldDB" id="A0A1E5T0Q9"/>
<proteinExistence type="predicted"/>
<evidence type="ECO:0000313" key="2">
    <source>
        <dbReference type="Proteomes" id="UP000095552"/>
    </source>
</evidence>